<evidence type="ECO:0000313" key="2">
    <source>
        <dbReference type="EMBL" id="CAK0910392.1"/>
    </source>
</evidence>
<evidence type="ECO:0000256" key="1">
    <source>
        <dbReference type="SAM" id="MobiDB-lite"/>
    </source>
</evidence>
<reference evidence="2" key="1">
    <citation type="submission" date="2023-10" db="EMBL/GenBank/DDBJ databases">
        <authorList>
            <person name="Chen Y."/>
            <person name="Shah S."/>
            <person name="Dougan E. K."/>
            <person name="Thang M."/>
            <person name="Chan C."/>
        </authorList>
    </citation>
    <scope>NUCLEOTIDE SEQUENCE [LARGE SCALE GENOMIC DNA]</scope>
</reference>
<sequence length="337" mass="38493">MVDEWHEQKPEVTEQMKKDSVFPKHPWDLKKGARVSISSPALVEPILEDHAKKQPEDQKVKNAREAAQGPRKDEVAMLKIRIGEFSSRCNKPKEDRTWKFLVFYRFGAIRFHPNCRYVVVVDGPAEVSRDRVGEELPDEGRAIVAGYAEVKTEAWWRRDRWRESEVMLSSVPGPRTEAAFASPGAGKTAAPRRGTRRPWKASQRYVWNFWCYLDGFCIGHEYWCCEASTSVSRPPCRSCTATILSTFKMSRSSSSLHWGLELCTALASALVRGWLGFLWNFGTYARIPRGTSSYRQRQGLELQACFFYEFALFSLRRISGYSIQLPAARPVAGARKV</sequence>
<accession>A0ABN9YC88</accession>
<feature type="region of interest" description="Disordered" evidence="1">
    <location>
        <begin position="47"/>
        <end position="68"/>
    </location>
</feature>
<dbReference type="Proteomes" id="UP001189429">
    <property type="component" value="Unassembled WGS sequence"/>
</dbReference>
<dbReference type="EMBL" id="CAUYUJ010022392">
    <property type="protein sequence ID" value="CAK0910392.1"/>
    <property type="molecule type" value="Genomic_DNA"/>
</dbReference>
<evidence type="ECO:0000313" key="3">
    <source>
        <dbReference type="Proteomes" id="UP001189429"/>
    </source>
</evidence>
<keyword evidence="3" id="KW-1185">Reference proteome</keyword>
<protein>
    <submittedName>
        <fullName evidence="2">Uncharacterized protein</fullName>
    </submittedName>
</protein>
<name>A0ABN9YC88_9DINO</name>
<comment type="caution">
    <text evidence="2">The sequence shown here is derived from an EMBL/GenBank/DDBJ whole genome shotgun (WGS) entry which is preliminary data.</text>
</comment>
<proteinExistence type="predicted"/>
<gene>
    <name evidence="2" type="ORF">PCOR1329_LOCUS84587</name>
</gene>
<organism evidence="2 3">
    <name type="scientific">Prorocentrum cordatum</name>
    <dbReference type="NCBI Taxonomy" id="2364126"/>
    <lineage>
        <taxon>Eukaryota</taxon>
        <taxon>Sar</taxon>
        <taxon>Alveolata</taxon>
        <taxon>Dinophyceae</taxon>
        <taxon>Prorocentrales</taxon>
        <taxon>Prorocentraceae</taxon>
        <taxon>Prorocentrum</taxon>
    </lineage>
</organism>